<dbReference type="Proteomes" id="UP001589943">
    <property type="component" value="Unassembled WGS sequence"/>
</dbReference>
<name>A0ABV6PG81_9SPHN</name>
<keyword evidence="1" id="KW-0732">Signal</keyword>
<feature type="signal peptide" evidence="1">
    <location>
        <begin position="1"/>
        <end position="26"/>
    </location>
</feature>
<feature type="chain" id="PRO_5045928172" evidence="1">
    <location>
        <begin position="27"/>
        <end position="251"/>
    </location>
</feature>
<keyword evidence="3" id="KW-1185">Reference proteome</keyword>
<gene>
    <name evidence="2" type="ORF">ACFFF7_03080</name>
</gene>
<accession>A0ABV6PG81</accession>
<reference evidence="2 3" key="1">
    <citation type="submission" date="2024-09" db="EMBL/GenBank/DDBJ databases">
        <authorList>
            <person name="Sun Q."/>
            <person name="Mori K."/>
        </authorList>
    </citation>
    <scope>NUCLEOTIDE SEQUENCE [LARGE SCALE GENOMIC DNA]</scope>
    <source>
        <strain evidence="2 3">NCAIM B.02537</strain>
    </source>
</reference>
<protein>
    <submittedName>
        <fullName evidence="2">Uncharacterized protein</fullName>
    </submittedName>
</protein>
<evidence type="ECO:0000313" key="2">
    <source>
        <dbReference type="EMBL" id="MFC0588387.1"/>
    </source>
</evidence>
<dbReference type="RefSeq" id="WP_379479888.1">
    <property type="nucleotide sequence ID" value="NZ_JBHLTL010000001.1"/>
</dbReference>
<sequence>MNYSKVYGLFGGAIAAALLAAAPAYAGKKKPPPPPPPPPAPRMVYVTWKPIPPEHAAPALAYPALGADGLRPSVNRNISPAQTTWNLRSGYNVAALNCQNAKHAAIVVNYRAFLKAHAKGLRAANAKVDAEWRAKYGASFIRAREKFMTEVYNHFAIPPVQRAFCDAALAMSIDAKTVKPADLNAFAARTLPSLEIVFDDFFKRYDQYRLDMAAWETQWGKDAVPGTLVIATPQNSPPAVAVAGAASTATK</sequence>
<organism evidence="2 3">
    <name type="scientific">Novosphingobium aquiterrae</name>
    <dbReference type="NCBI Taxonomy" id="624388"/>
    <lineage>
        <taxon>Bacteria</taxon>
        <taxon>Pseudomonadati</taxon>
        <taxon>Pseudomonadota</taxon>
        <taxon>Alphaproteobacteria</taxon>
        <taxon>Sphingomonadales</taxon>
        <taxon>Sphingomonadaceae</taxon>
        <taxon>Novosphingobium</taxon>
    </lineage>
</organism>
<proteinExistence type="predicted"/>
<dbReference type="EMBL" id="JBHLTL010000001">
    <property type="protein sequence ID" value="MFC0588387.1"/>
    <property type="molecule type" value="Genomic_DNA"/>
</dbReference>
<evidence type="ECO:0000313" key="3">
    <source>
        <dbReference type="Proteomes" id="UP001589943"/>
    </source>
</evidence>
<comment type="caution">
    <text evidence="2">The sequence shown here is derived from an EMBL/GenBank/DDBJ whole genome shotgun (WGS) entry which is preliminary data.</text>
</comment>
<evidence type="ECO:0000256" key="1">
    <source>
        <dbReference type="SAM" id="SignalP"/>
    </source>
</evidence>